<name>A0A251U733_HELAN</name>
<evidence type="ECO:0000313" key="1">
    <source>
        <dbReference type="EMBL" id="OTG18111.1"/>
    </source>
</evidence>
<organism evidence="1 2">
    <name type="scientific">Helianthus annuus</name>
    <name type="common">Common sunflower</name>
    <dbReference type="NCBI Taxonomy" id="4232"/>
    <lineage>
        <taxon>Eukaryota</taxon>
        <taxon>Viridiplantae</taxon>
        <taxon>Streptophyta</taxon>
        <taxon>Embryophyta</taxon>
        <taxon>Tracheophyta</taxon>
        <taxon>Spermatophyta</taxon>
        <taxon>Magnoliopsida</taxon>
        <taxon>eudicotyledons</taxon>
        <taxon>Gunneridae</taxon>
        <taxon>Pentapetalae</taxon>
        <taxon>asterids</taxon>
        <taxon>campanulids</taxon>
        <taxon>Asterales</taxon>
        <taxon>Asteraceae</taxon>
        <taxon>Asteroideae</taxon>
        <taxon>Heliantheae alliance</taxon>
        <taxon>Heliantheae</taxon>
        <taxon>Helianthus</taxon>
    </lineage>
</organism>
<dbReference type="AlphaFoldDB" id="A0A251U733"/>
<evidence type="ECO:0000313" key="2">
    <source>
        <dbReference type="Proteomes" id="UP000215914"/>
    </source>
</evidence>
<proteinExistence type="predicted"/>
<protein>
    <submittedName>
        <fullName evidence="1">Uncharacterized protein</fullName>
    </submittedName>
</protein>
<accession>A0A251U733</accession>
<reference evidence="2" key="1">
    <citation type="journal article" date="2017" name="Nature">
        <title>The sunflower genome provides insights into oil metabolism, flowering and Asterid evolution.</title>
        <authorList>
            <person name="Badouin H."/>
            <person name="Gouzy J."/>
            <person name="Grassa C.J."/>
            <person name="Murat F."/>
            <person name="Staton S.E."/>
            <person name="Cottret L."/>
            <person name="Lelandais-Briere C."/>
            <person name="Owens G.L."/>
            <person name="Carrere S."/>
            <person name="Mayjonade B."/>
            <person name="Legrand L."/>
            <person name="Gill N."/>
            <person name="Kane N.C."/>
            <person name="Bowers J.E."/>
            <person name="Hubner S."/>
            <person name="Bellec A."/>
            <person name="Berard A."/>
            <person name="Berges H."/>
            <person name="Blanchet N."/>
            <person name="Boniface M.C."/>
            <person name="Brunel D."/>
            <person name="Catrice O."/>
            <person name="Chaidir N."/>
            <person name="Claudel C."/>
            <person name="Donnadieu C."/>
            <person name="Faraut T."/>
            <person name="Fievet G."/>
            <person name="Helmstetter N."/>
            <person name="King M."/>
            <person name="Knapp S.J."/>
            <person name="Lai Z."/>
            <person name="Le Paslier M.C."/>
            <person name="Lippi Y."/>
            <person name="Lorenzon L."/>
            <person name="Mandel J.R."/>
            <person name="Marage G."/>
            <person name="Marchand G."/>
            <person name="Marquand E."/>
            <person name="Bret-Mestries E."/>
            <person name="Morien E."/>
            <person name="Nambeesan S."/>
            <person name="Nguyen T."/>
            <person name="Pegot-Espagnet P."/>
            <person name="Pouilly N."/>
            <person name="Raftis F."/>
            <person name="Sallet E."/>
            <person name="Schiex T."/>
            <person name="Thomas J."/>
            <person name="Vandecasteele C."/>
            <person name="Vares D."/>
            <person name="Vear F."/>
            <person name="Vautrin S."/>
            <person name="Crespi M."/>
            <person name="Mangin B."/>
            <person name="Burke J.M."/>
            <person name="Salse J."/>
            <person name="Munos S."/>
            <person name="Vincourt P."/>
            <person name="Rieseberg L.H."/>
            <person name="Langlade N.B."/>
        </authorList>
    </citation>
    <scope>NUCLEOTIDE SEQUENCE [LARGE SCALE GENOMIC DNA]</scope>
    <source>
        <strain evidence="2">cv. SF193</strain>
    </source>
</reference>
<dbReference type="Proteomes" id="UP000215914">
    <property type="component" value="Chromosome 8"/>
</dbReference>
<dbReference type="InParanoid" id="A0A251U733"/>
<dbReference type="EMBL" id="CM007897">
    <property type="protein sequence ID" value="OTG18111.1"/>
    <property type="molecule type" value="Genomic_DNA"/>
</dbReference>
<sequence length="60" mass="7058">MWQLIFLSLGGNSQMASTITILTQRRRDPFMIRVRHLSVRIYYKNLIKIIISIPDISLKP</sequence>
<keyword evidence="2" id="KW-1185">Reference proteome</keyword>
<gene>
    <name evidence="1" type="ORF">HannXRQ_Chr08g0219551</name>
</gene>